<dbReference type="Proteomes" id="UP000678374">
    <property type="component" value="Unassembled WGS sequence"/>
</dbReference>
<dbReference type="PIRSF" id="PIRSF011396">
    <property type="entry name" value="Trp_halogenase"/>
    <property type="match status" value="1"/>
</dbReference>
<dbReference type="InterPro" id="IPR036188">
    <property type="entry name" value="FAD/NAD-bd_sf"/>
</dbReference>
<feature type="binding site" evidence="2">
    <location>
        <begin position="14"/>
        <end position="17"/>
    </location>
    <ligand>
        <name>FAD</name>
        <dbReference type="ChEBI" id="CHEBI:57692"/>
    </ligand>
</feature>
<keyword evidence="4" id="KW-1185">Reference proteome</keyword>
<feature type="active site" evidence="1">
    <location>
        <position position="79"/>
    </location>
</feature>
<feature type="binding site" evidence="2">
    <location>
        <position position="348"/>
    </location>
    <ligand>
        <name>FAD</name>
        <dbReference type="ChEBI" id="CHEBI:57692"/>
    </ligand>
</feature>
<dbReference type="PANTHER" id="PTHR43747:SF4">
    <property type="entry name" value="FLAVIN-DEPENDENT TRYPTOPHAN HALOGENASE"/>
    <property type="match status" value="1"/>
</dbReference>
<dbReference type="Gene3D" id="3.50.50.60">
    <property type="entry name" value="FAD/NAD(P)-binding domain"/>
    <property type="match status" value="1"/>
</dbReference>
<dbReference type="InterPro" id="IPR050816">
    <property type="entry name" value="Flavin-dep_Halogenase_NPB"/>
</dbReference>
<dbReference type="PANTHER" id="PTHR43747">
    <property type="entry name" value="FAD-BINDING PROTEIN"/>
    <property type="match status" value="1"/>
</dbReference>
<comment type="caution">
    <text evidence="3">The sequence shown here is derived from an EMBL/GenBank/DDBJ whole genome shotgun (WGS) entry which is preliminary data.</text>
</comment>
<dbReference type="InterPro" id="IPR033856">
    <property type="entry name" value="Trp_halogen"/>
</dbReference>
<dbReference type="Pfam" id="PF04820">
    <property type="entry name" value="Trp_halogenase"/>
    <property type="match status" value="1"/>
</dbReference>
<reference evidence="3" key="1">
    <citation type="submission" date="2021-04" db="EMBL/GenBank/DDBJ databases">
        <title>The genome sequence of Ideonella sp. 4Y11.</title>
        <authorList>
            <person name="Liu Y."/>
        </authorList>
    </citation>
    <scope>NUCLEOTIDE SEQUENCE</scope>
    <source>
        <strain evidence="3">4Y11</strain>
    </source>
</reference>
<dbReference type="EMBL" id="JAGQDE010000012">
    <property type="protein sequence ID" value="MBQ0960173.1"/>
    <property type="molecule type" value="Genomic_DNA"/>
</dbReference>
<keyword evidence="2" id="KW-0547">Nucleotide-binding</keyword>
<protein>
    <submittedName>
        <fullName evidence="3">Tryptophan 7-halogenase</fullName>
    </submittedName>
</protein>
<dbReference type="InterPro" id="IPR006905">
    <property type="entry name" value="Flavin_halogenase"/>
</dbReference>
<evidence type="ECO:0000313" key="3">
    <source>
        <dbReference type="EMBL" id="MBQ0960173.1"/>
    </source>
</evidence>
<evidence type="ECO:0000313" key="4">
    <source>
        <dbReference type="Proteomes" id="UP000678374"/>
    </source>
</evidence>
<name>A0A940YQK4_9BURK</name>
<keyword evidence="2" id="KW-0274">FAD</keyword>
<dbReference type="GO" id="GO:0004497">
    <property type="term" value="F:monooxygenase activity"/>
    <property type="evidence" value="ECO:0007669"/>
    <property type="project" value="InterPro"/>
</dbReference>
<proteinExistence type="predicted"/>
<accession>A0A940YQK4</accession>
<evidence type="ECO:0000256" key="2">
    <source>
        <dbReference type="PIRSR" id="PIRSR011396-2"/>
    </source>
</evidence>
<dbReference type="AlphaFoldDB" id="A0A940YQK4"/>
<dbReference type="GO" id="GO:0000166">
    <property type="term" value="F:nucleotide binding"/>
    <property type="evidence" value="ECO:0007669"/>
    <property type="project" value="UniProtKB-KW"/>
</dbReference>
<feature type="binding site" evidence="2">
    <location>
        <position position="335"/>
    </location>
    <ligand>
        <name>FAD</name>
        <dbReference type="ChEBI" id="CHEBI:57692"/>
    </ligand>
</feature>
<dbReference type="RefSeq" id="WP_210802839.1">
    <property type="nucleotide sequence ID" value="NZ_JAGQDE010000012.1"/>
</dbReference>
<feature type="binding site" evidence="2">
    <location>
        <position position="79"/>
    </location>
    <ligand>
        <name>7-chloro-L-tryptophan</name>
        <dbReference type="ChEBI" id="CHEBI:58713"/>
    </ligand>
</feature>
<dbReference type="SUPFAM" id="SSF51905">
    <property type="entry name" value="FAD/NAD(P)-binding domain"/>
    <property type="match status" value="1"/>
</dbReference>
<keyword evidence="2" id="KW-0285">Flavoprotein</keyword>
<organism evidence="3 4">
    <name type="scientific">Ideonella aquatica</name>
    <dbReference type="NCBI Taxonomy" id="2824119"/>
    <lineage>
        <taxon>Bacteria</taxon>
        <taxon>Pseudomonadati</taxon>
        <taxon>Pseudomonadota</taxon>
        <taxon>Betaproteobacteria</taxon>
        <taxon>Burkholderiales</taxon>
        <taxon>Sphaerotilaceae</taxon>
        <taxon>Ideonella</taxon>
    </lineage>
</organism>
<feature type="binding site" evidence="2">
    <location>
        <position position="344"/>
    </location>
    <ligand>
        <name>L-tryptophan</name>
        <dbReference type="ChEBI" id="CHEBI:57912"/>
    </ligand>
</feature>
<gene>
    <name evidence="3" type="ORF">KAK06_14560</name>
</gene>
<evidence type="ECO:0000256" key="1">
    <source>
        <dbReference type="PIRSR" id="PIRSR011396-1"/>
    </source>
</evidence>
<sequence length="503" mass="56539">MQAQPLQTVVIVGGGTAGWMTATALATTLKGRVKIRLVESDEIGIIGVGEATIPMIQLFNKVVGIDENDFIRATQGTFKLGIEFVNWGRLGERYIHGFGKLGQDLWTVPFEQYWRKMRALGRAAPLEEYSITRMACKAGKFLPAQMDVPNSPLNHIAHAYHFDASLYARFLRGIAEQRGVQRIEGRIVQVSQRPVDGHVDAVVMASGERVEGELFIDCSGFRGLLIEETLRTGYENWQHWLPCDRALAVPCASAPRLLPYTRATAHRAGWQWRIPLQHRIGNGHVYCSQFVSDDEAASTLLSNLDGAPLADPRPIRFTTGMREQGWNRNVVAIGLASGFLEPLESTSIHLIQSSIQRLIDFFPDDGFNPVEIAEYNRQSRFEYERIRDFVILHYKVNQRSDSEFWKACAAMPIPDSLAHKIELYQARGRLVRIDQELFTEPSWLQVMEGQNLDCERHHPLADLPGDDSTADYLESVRQVIAKCVDVMPTHEQYIAQHCAAAGA</sequence>